<gene>
    <name evidence="1" type="ORF">PLANPX_5534</name>
</gene>
<dbReference type="EMBL" id="AP021861">
    <property type="protein sequence ID" value="BBO35922.1"/>
    <property type="molecule type" value="Genomic_DNA"/>
</dbReference>
<evidence type="ECO:0000313" key="2">
    <source>
        <dbReference type="Proteomes" id="UP000326837"/>
    </source>
</evidence>
<accession>A0A5K7XIK5</accession>
<sequence length="150" mass="17018">MKYLTKLVKAFGIGLAVCLLLAAPFLAVGGLWWTTLQTAKSPDGRHTARVVRSDHIDRNYSIYVDGRRVFISPDFAPRRDIAYHEELAWDDSGNILVFEVAGQRLFGYDVAAGRKLDDDELLAVKLAPKPELWEYYYESEWPGVGRARRS</sequence>
<proteinExistence type="predicted"/>
<dbReference type="RefSeq" id="WP_152101194.1">
    <property type="nucleotide sequence ID" value="NZ_AP021861.1"/>
</dbReference>
<dbReference type="Proteomes" id="UP000326837">
    <property type="component" value="Chromosome"/>
</dbReference>
<dbReference type="KEGG" id="lpav:PLANPX_5534"/>
<keyword evidence="2" id="KW-1185">Reference proteome</keyword>
<dbReference type="AlphaFoldDB" id="A0A5K7XIK5"/>
<organism evidence="1 2">
    <name type="scientific">Lacipirellula parvula</name>
    <dbReference type="NCBI Taxonomy" id="2650471"/>
    <lineage>
        <taxon>Bacteria</taxon>
        <taxon>Pseudomonadati</taxon>
        <taxon>Planctomycetota</taxon>
        <taxon>Planctomycetia</taxon>
        <taxon>Pirellulales</taxon>
        <taxon>Lacipirellulaceae</taxon>
        <taxon>Lacipirellula</taxon>
    </lineage>
</organism>
<reference evidence="2" key="1">
    <citation type="submission" date="2019-10" db="EMBL/GenBank/DDBJ databases">
        <title>Lacipirellula parvula gen. nov., sp. nov., representing a lineage of planctomycetes widespread in freshwater anoxic habitats, and description of the family Lacipirellulaceae.</title>
        <authorList>
            <person name="Dedysh S.N."/>
            <person name="Kulichevskaya I.S."/>
            <person name="Beletsky A.V."/>
            <person name="Rakitin A.L."/>
            <person name="Mardanov A.V."/>
            <person name="Ivanova A.A."/>
            <person name="Saltykova V.X."/>
            <person name="Rijpstra W.I.C."/>
            <person name="Sinninghe Damste J.S."/>
            <person name="Ravin N.V."/>
        </authorList>
    </citation>
    <scope>NUCLEOTIDE SEQUENCE [LARGE SCALE GENOMIC DNA]</scope>
    <source>
        <strain evidence="2">PX69</strain>
    </source>
</reference>
<name>A0A5K7XIK5_9BACT</name>
<evidence type="ECO:0000313" key="1">
    <source>
        <dbReference type="EMBL" id="BBO35922.1"/>
    </source>
</evidence>
<protein>
    <submittedName>
        <fullName evidence="1">Uncharacterized protein</fullName>
    </submittedName>
</protein>